<evidence type="ECO:0000256" key="3">
    <source>
        <dbReference type="ARBA" id="ARBA00023155"/>
    </source>
</evidence>
<dbReference type="PROSITE" id="PS00035">
    <property type="entry name" value="POU_1"/>
    <property type="match status" value="1"/>
</dbReference>
<dbReference type="GO" id="GO:0030154">
    <property type="term" value="P:cell differentiation"/>
    <property type="evidence" value="ECO:0007669"/>
    <property type="project" value="UniProtKB-ARBA"/>
</dbReference>
<evidence type="ECO:0000256" key="2">
    <source>
        <dbReference type="ARBA" id="ARBA00023125"/>
    </source>
</evidence>
<evidence type="ECO:0000256" key="1">
    <source>
        <dbReference type="ARBA" id="ARBA00004123"/>
    </source>
</evidence>
<dbReference type="GO" id="GO:0005634">
    <property type="term" value="C:nucleus"/>
    <property type="evidence" value="ECO:0007669"/>
    <property type="project" value="UniProtKB-SubCell"/>
</dbReference>
<dbReference type="InterPro" id="IPR050255">
    <property type="entry name" value="POU_domain_TF"/>
</dbReference>
<dbReference type="PANTHER" id="PTHR11636:SF137">
    <property type="entry name" value="HOMEOBOX PROTEIN CEH-18"/>
    <property type="match status" value="1"/>
</dbReference>
<evidence type="ECO:0000259" key="8">
    <source>
        <dbReference type="PROSITE" id="PS51179"/>
    </source>
</evidence>
<dbReference type="InterPro" id="IPR010982">
    <property type="entry name" value="Lambda_DNA-bd_dom_sf"/>
</dbReference>
<evidence type="ECO:0000256" key="4">
    <source>
        <dbReference type="ARBA" id="ARBA00023242"/>
    </source>
</evidence>
<dbReference type="InterPro" id="IPR001356">
    <property type="entry name" value="HD"/>
</dbReference>
<reference evidence="9 10" key="2">
    <citation type="submission" date="2018-11" db="EMBL/GenBank/DDBJ databases">
        <authorList>
            <consortium name="Pathogen Informatics"/>
        </authorList>
    </citation>
    <scope>NUCLEOTIDE SEQUENCE [LARGE SCALE GENOMIC DNA]</scope>
</reference>
<dbReference type="PRINTS" id="PR00028">
    <property type="entry name" value="POUDOMAIN"/>
</dbReference>
<comment type="subcellular location">
    <subcellularLocation>
        <location evidence="1 5 6">Nucleus</location>
    </subcellularLocation>
</comment>
<keyword evidence="4 5" id="KW-0539">Nucleus</keyword>
<feature type="domain" description="POU-specific" evidence="8">
    <location>
        <begin position="483"/>
        <end position="557"/>
    </location>
</feature>
<dbReference type="Gene3D" id="1.10.10.60">
    <property type="entry name" value="Homeodomain-like"/>
    <property type="match status" value="1"/>
</dbReference>
<dbReference type="InterPro" id="IPR013847">
    <property type="entry name" value="POU"/>
</dbReference>
<protein>
    <submittedName>
        <fullName evidence="11">POU domain protein</fullName>
    </submittedName>
</protein>
<dbReference type="PROSITE" id="PS00465">
    <property type="entry name" value="POU_2"/>
    <property type="match status" value="1"/>
</dbReference>
<dbReference type="PROSITE" id="PS50071">
    <property type="entry name" value="HOMEOBOX_2"/>
    <property type="match status" value="1"/>
</dbReference>
<evidence type="ECO:0000256" key="5">
    <source>
        <dbReference type="PROSITE-ProRule" id="PRU00108"/>
    </source>
</evidence>
<dbReference type="GO" id="GO:0000978">
    <property type="term" value="F:RNA polymerase II cis-regulatory region sequence-specific DNA binding"/>
    <property type="evidence" value="ECO:0007669"/>
    <property type="project" value="TreeGrafter"/>
</dbReference>
<dbReference type="SUPFAM" id="SSF47413">
    <property type="entry name" value="lambda repressor-like DNA-binding domains"/>
    <property type="match status" value="1"/>
</dbReference>
<dbReference type="SUPFAM" id="SSF46689">
    <property type="entry name" value="Homeodomain-like"/>
    <property type="match status" value="1"/>
</dbReference>
<proteinExistence type="predicted"/>
<dbReference type="Pfam" id="PF00046">
    <property type="entry name" value="Homeodomain"/>
    <property type="match status" value="1"/>
</dbReference>
<sequence>ADNTVKCEHDETCSSATKESSNFVGTLPSTSDSQSTCFVSDSSCWQSGYISASRSAPSSAGKRKAALPRKRPAALEEVVEISADTGEVVGEESMGTSADFMGTNSDTALPKTDWRRSAAVRNIVPAASLCKPPNLPSVDPLQSNVNAGKAGLDCTLFGSFSTIASCPHAQGSSNDSVCKDVYMGTDEKLFSQITSTGDDYGILPISLKSDPDGPPPLMQRRIERGNAKHKTDEERKESVGILDAGIGHAVKQEPNGCMEPATGEFLRNDASVGSNRCAVPSGASATTALNGLCGNSVGAIQDLLLTAPSPAAINAAVSGLLATAGGVTDMSNTLGALSASDLLTATGATGVLPFIGANLAEVGADPQKMQMALIEAAAAAASTTFCGLMGEFVMLCFHHIVNGALNTTEGQDPLTKDGRLTFAQKLLAGDEEWRCSEVACCDHLEPPLGGCEAGKYAKSEELESLFTIKFQTVRGEAPRMTREDRIDLEELEIFAQTFKKQRIKFGFTQGDVGMALGRRYGTDFSQTTISRFEALNLSFKNMCKLRPLLKEWLADAEAAIANGATASDLLEAQKSESSTTQVGTSVGLSVPSTVISSVEESPSPNGSCVGTSGIPLRKRRKRTNLDSTQRAALDGYFQINPRPDHDRMAQIAATLELDRDVSEFRLTV</sequence>
<keyword evidence="2 5" id="KW-0238">DNA-binding</keyword>
<evidence type="ECO:0000313" key="10">
    <source>
        <dbReference type="Proteomes" id="UP000050794"/>
    </source>
</evidence>
<dbReference type="Gene3D" id="1.10.260.40">
    <property type="entry name" value="lambda repressor-like DNA-binding domains"/>
    <property type="match status" value="1"/>
</dbReference>
<name>A0A183UUJ2_TOXCA</name>
<dbReference type="Pfam" id="PF00157">
    <property type="entry name" value="Pou"/>
    <property type="match status" value="1"/>
</dbReference>
<dbReference type="WBParaSite" id="TCNE_0001216201-mRNA-1">
    <property type="protein sequence ID" value="TCNE_0001216201-mRNA-1"/>
    <property type="gene ID" value="TCNE_0001216201"/>
</dbReference>
<accession>A0A183UUJ2</accession>
<evidence type="ECO:0000259" key="7">
    <source>
        <dbReference type="PROSITE" id="PS50071"/>
    </source>
</evidence>
<dbReference type="CDD" id="cd00086">
    <property type="entry name" value="homeodomain"/>
    <property type="match status" value="1"/>
</dbReference>
<evidence type="ECO:0000313" key="9">
    <source>
        <dbReference type="EMBL" id="VDM43483.1"/>
    </source>
</evidence>
<feature type="domain" description="Homeobox" evidence="7">
    <location>
        <begin position="616"/>
        <end position="668"/>
    </location>
</feature>
<dbReference type="PROSITE" id="PS51179">
    <property type="entry name" value="POU_3"/>
    <property type="match status" value="1"/>
</dbReference>
<evidence type="ECO:0000256" key="6">
    <source>
        <dbReference type="RuleBase" id="RU000682"/>
    </source>
</evidence>
<keyword evidence="10" id="KW-1185">Reference proteome</keyword>
<gene>
    <name evidence="9" type="ORF">TCNE_LOCUS12162</name>
</gene>
<dbReference type="InterPro" id="IPR000327">
    <property type="entry name" value="POU_dom"/>
</dbReference>
<evidence type="ECO:0000313" key="11">
    <source>
        <dbReference type="WBParaSite" id="TCNE_0001216201-mRNA-1"/>
    </source>
</evidence>
<dbReference type="PANTHER" id="PTHR11636">
    <property type="entry name" value="POU DOMAIN"/>
    <property type="match status" value="1"/>
</dbReference>
<organism evidence="10 11">
    <name type="scientific">Toxocara canis</name>
    <name type="common">Canine roundworm</name>
    <dbReference type="NCBI Taxonomy" id="6265"/>
    <lineage>
        <taxon>Eukaryota</taxon>
        <taxon>Metazoa</taxon>
        <taxon>Ecdysozoa</taxon>
        <taxon>Nematoda</taxon>
        <taxon>Chromadorea</taxon>
        <taxon>Rhabditida</taxon>
        <taxon>Spirurina</taxon>
        <taxon>Ascaridomorpha</taxon>
        <taxon>Ascaridoidea</taxon>
        <taxon>Toxocaridae</taxon>
        <taxon>Toxocara</taxon>
    </lineage>
</organism>
<reference evidence="11" key="1">
    <citation type="submission" date="2016-06" db="UniProtKB">
        <authorList>
            <consortium name="WormBaseParasite"/>
        </authorList>
    </citation>
    <scope>IDENTIFICATION</scope>
</reference>
<dbReference type="InterPro" id="IPR009057">
    <property type="entry name" value="Homeodomain-like_sf"/>
</dbReference>
<dbReference type="Proteomes" id="UP000050794">
    <property type="component" value="Unassembled WGS sequence"/>
</dbReference>
<dbReference type="FunFam" id="1.10.260.40:FF:000001">
    <property type="entry name" value="POU domain protein"/>
    <property type="match status" value="1"/>
</dbReference>
<dbReference type="GO" id="GO:0000981">
    <property type="term" value="F:DNA-binding transcription factor activity, RNA polymerase II-specific"/>
    <property type="evidence" value="ECO:0007669"/>
    <property type="project" value="TreeGrafter"/>
</dbReference>
<keyword evidence="3 5" id="KW-0371">Homeobox</keyword>
<dbReference type="SMART" id="SM00352">
    <property type="entry name" value="POU"/>
    <property type="match status" value="1"/>
</dbReference>
<dbReference type="EMBL" id="UYWY01021140">
    <property type="protein sequence ID" value="VDM43483.1"/>
    <property type="molecule type" value="Genomic_DNA"/>
</dbReference>
<dbReference type="AlphaFoldDB" id="A0A183UUJ2"/>